<sequence>MTTSRSLCNFGFIALNLLVLFAFSNLAVFFNFYGFLSQLPIPSQWYGVLIGAFSASALVIRPVISARLSADNAAGAIGVGLMLTVVSLLLYAHVVSLVPMLLLRMLHGAAYVTMMSASVTLLMVFMPPEKSGQGFGIITIMTLFPYAVIPYVLEHGLSGVPIGRVYTYTALLMIPPACLLLPLSRRVRSARSRLPESGGAMPKGSLWINLRQPKVLMLLAANGLVFCVFSSMFFFLKTFCAMSGLGDPGLFFTCATAVMIAVRFFLGPLFDKLDKGILAAVSLLLFAAGVLMLAAMNSLAVFYAAAIVYGAGVGSATPLMNGLMFTISQPQYRGLNTNLMLEMVDAGFFLGPAACGLALAAGLGVTPILAGCVAALFLSAGLMGLLRNSNPQ</sequence>
<dbReference type="EMBL" id="CP014206">
    <property type="protein sequence ID" value="AMK10094.1"/>
    <property type="molecule type" value="Genomic_DNA"/>
</dbReference>
<feature type="transmembrane region" description="Helical" evidence="4">
    <location>
        <begin position="12"/>
        <end position="33"/>
    </location>
</feature>
<evidence type="ECO:0000313" key="6">
    <source>
        <dbReference type="EMBL" id="AMK10094.1"/>
    </source>
</evidence>
<dbReference type="InterPro" id="IPR036259">
    <property type="entry name" value="MFS_trans_sf"/>
</dbReference>
<feature type="transmembrane region" description="Helical" evidence="4">
    <location>
        <begin position="76"/>
        <end position="102"/>
    </location>
</feature>
<feature type="transmembrane region" description="Helical" evidence="4">
    <location>
        <begin position="368"/>
        <end position="386"/>
    </location>
</feature>
<feature type="transmembrane region" description="Helical" evidence="4">
    <location>
        <begin position="108"/>
        <end position="127"/>
    </location>
</feature>
<dbReference type="RefSeq" id="WP_066799889.1">
    <property type="nucleotide sequence ID" value="NZ_CP014206.1"/>
</dbReference>
<dbReference type="Proteomes" id="UP000295506">
    <property type="component" value="Unassembled WGS sequence"/>
</dbReference>
<evidence type="ECO:0000313" key="8">
    <source>
        <dbReference type="Proteomes" id="UP000055611"/>
    </source>
</evidence>
<dbReference type="AlphaFoldDB" id="A0A126QJC4"/>
<evidence type="ECO:0000313" key="7">
    <source>
        <dbReference type="EMBL" id="TDT86936.1"/>
    </source>
</evidence>
<evidence type="ECO:0000259" key="5">
    <source>
        <dbReference type="PROSITE" id="PS50850"/>
    </source>
</evidence>
<keyword evidence="3 4" id="KW-0472">Membrane</keyword>
<dbReference type="PROSITE" id="PS50850">
    <property type="entry name" value="MFS"/>
    <property type="match status" value="1"/>
</dbReference>
<keyword evidence="8" id="KW-1185">Reference proteome</keyword>
<dbReference type="PANTHER" id="PTHR23531">
    <property type="entry name" value="QUINOLENE RESISTANCE PROTEIN NORA"/>
    <property type="match status" value="1"/>
</dbReference>
<reference evidence="7 9" key="2">
    <citation type="submission" date="2019-03" db="EMBL/GenBank/DDBJ databases">
        <title>Genomic Encyclopedia of Type Strains, Phase IV (KMG-IV): sequencing the most valuable type-strain genomes for metagenomic binning, comparative biology and taxonomic classification.</title>
        <authorList>
            <person name="Goeker M."/>
        </authorList>
    </citation>
    <scope>NUCLEOTIDE SEQUENCE [LARGE SCALE GENOMIC DNA]</scope>
    <source>
        <strain evidence="7 9">DSM 101483</strain>
    </source>
</reference>
<organism evidence="7 9">
    <name type="scientific">Pseudodesulfovibrio indicus</name>
    <dbReference type="NCBI Taxonomy" id="1716143"/>
    <lineage>
        <taxon>Bacteria</taxon>
        <taxon>Pseudomonadati</taxon>
        <taxon>Thermodesulfobacteriota</taxon>
        <taxon>Desulfovibrionia</taxon>
        <taxon>Desulfovibrionales</taxon>
        <taxon>Desulfovibrionaceae</taxon>
    </lineage>
</organism>
<evidence type="ECO:0000256" key="1">
    <source>
        <dbReference type="ARBA" id="ARBA00022692"/>
    </source>
</evidence>
<reference evidence="6 8" key="1">
    <citation type="journal article" date="2016" name="Front. Microbiol.">
        <title>Genome Sequence of the Piezophilic, Mesophilic Sulfate-Reducing Bacterium Desulfovibrio indicus J2T.</title>
        <authorList>
            <person name="Cao J."/>
            <person name="Maignien L."/>
            <person name="Shao Z."/>
            <person name="Alain K."/>
            <person name="Jebbar M."/>
        </authorList>
    </citation>
    <scope>NUCLEOTIDE SEQUENCE [LARGE SCALE GENOMIC DNA]</scope>
    <source>
        <strain evidence="6 8">J2</strain>
    </source>
</reference>
<dbReference type="Pfam" id="PF07690">
    <property type="entry name" value="MFS_1"/>
    <property type="match status" value="1"/>
</dbReference>
<dbReference type="InterPro" id="IPR020846">
    <property type="entry name" value="MFS_dom"/>
</dbReference>
<dbReference type="Proteomes" id="UP000055611">
    <property type="component" value="Chromosome"/>
</dbReference>
<dbReference type="SUPFAM" id="SSF103473">
    <property type="entry name" value="MFS general substrate transporter"/>
    <property type="match status" value="1"/>
</dbReference>
<feature type="transmembrane region" description="Helical" evidence="4">
    <location>
        <begin position="248"/>
        <end position="266"/>
    </location>
</feature>
<dbReference type="KEGG" id="dej:AWY79_02660"/>
<name>A0A126QJC4_9BACT</name>
<feature type="domain" description="Major facilitator superfamily (MFS) profile" evidence="5">
    <location>
        <begin position="208"/>
        <end position="392"/>
    </location>
</feature>
<dbReference type="EMBL" id="SOBK01000010">
    <property type="protein sequence ID" value="TDT86936.1"/>
    <property type="molecule type" value="Genomic_DNA"/>
</dbReference>
<feature type="transmembrane region" description="Helical" evidence="4">
    <location>
        <begin position="278"/>
        <end position="296"/>
    </location>
</feature>
<keyword evidence="1 4" id="KW-0812">Transmembrane</keyword>
<feature type="transmembrane region" description="Helical" evidence="4">
    <location>
        <begin position="339"/>
        <end position="362"/>
    </location>
</feature>
<evidence type="ECO:0000256" key="2">
    <source>
        <dbReference type="ARBA" id="ARBA00022989"/>
    </source>
</evidence>
<evidence type="ECO:0000256" key="3">
    <source>
        <dbReference type="ARBA" id="ARBA00023136"/>
    </source>
</evidence>
<protein>
    <submittedName>
        <fullName evidence="7">MFS family arabinose efflux permease</fullName>
    </submittedName>
</protein>
<dbReference type="Gene3D" id="1.20.1250.20">
    <property type="entry name" value="MFS general substrate transporter like domains"/>
    <property type="match status" value="1"/>
</dbReference>
<accession>A0A126QJC4</accession>
<feature type="transmembrane region" description="Helical" evidence="4">
    <location>
        <begin position="45"/>
        <end position="64"/>
    </location>
</feature>
<evidence type="ECO:0000313" key="9">
    <source>
        <dbReference type="Proteomes" id="UP000295506"/>
    </source>
</evidence>
<feature type="transmembrane region" description="Helical" evidence="4">
    <location>
        <begin position="215"/>
        <end position="236"/>
    </location>
</feature>
<dbReference type="OrthoDB" id="5421104at2"/>
<gene>
    <name evidence="6" type="ORF">AWY79_02660</name>
    <name evidence="7" type="ORF">EDC59_11017</name>
</gene>
<keyword evidence="2 4" id="KW-1133">Transmembrane helix</keyword>
<dbReference type="InterPro" id="IPR052714">
    <property type="entry name" value="MFS_Exporter"/>
</dbReference>
<evidence type="ECO:0000256" key="4">
    <source>
        <dbReference type="SAM" id="Phobius"/>
    </source>
</evidence>
<dbReference type="PANTHER" id="PTHR23531:SF1">
    <property type="entry name" value="QUINOLENE RESISTANCE PROTEIN NORA"/>
    <property type="match status" value="1"/>
</dbReference>
<feature type="transmembrane region" description="Helical" evidence="4">
    <location>
        <begin position="134"/>
        <end position="153"/>
    </location>
</feature>
<feature type="transmembrane region" description="Helical" evidence="4">
    <location>
        <begin position="165"/>
        <end position="183"/>
    </location>
</feature>
<proteinExistence type="predicted"/>
<dbReference type="GO" id="GO:0022857">
    <property type="term" value="F:transmembrane transporter activity"/>
    <property type="evidence" value="ECO:0007669"/>
    <property type="project" value="InterPro"/>
</dbReference>
<feature type="transmembrane region" description="Helical" evidence="4">
    <location>
        <begin position="302"/>
        <end position="327"/>
    </location>
</feature>
<dbReference type="InterPro" id="IPR011701">
    <property type="entry name" value="MFS"/>
</dbReference>